<feature type="chain" id="PRO_5045132584" evidence="4">
    <location>
        <begin position="25"/>
        <end position="273"/>
    </location>
</feature>
<reference evidence="5 6" key="1">
    <citation type="submission" date="2022-10" db="EMBL/GenBank/DDBJ databases">
        <title>Erythrobacter sp. sf7 Genome sequencing.</title>
        <authorList>
            <person name="Park S."/>
        </authorList>
    </citation>
    <scope>NUCLEOTIDE SEQUENCE [LARGE SCALE GENOMIC DNA]</scope>
    <source>
        <strain evidence="6">sf7</strain>
    </source>
</reference>
<dbReference type="InterPro" id="IPR038161">
    <property type="entry name" value="VirB9/CagX/TrbG_C_sf"/>
</dbReference>
<evidence type="ECO:0000256" key="2">
    <source>
        <dbReference type="ARBA" id="ARBA00022729"/>
    </source>
</evidence>
<protein>
    <submittedName>
        <fullName evidence="5">TrbG/VirB9 family P-type conjugative transfer protein</fullName>
    </submittedName>
</protein>
<dbReference type="InterPro" id="IPR033645">
    <property type="entry name" value="VirB9/CagX/TrbG_C"/>
</dbReference>
<organism evidence="5 6">
    <name type="scientific">Erythrobacter fulvus</name>
    <dbReference type="NCBI Taxonomy" id="2987523"/>
    <lineage>
        <taxon>Bacteria</taxon>
        <taxon>Pseudomonadati</taxon>
        <taxon>Pseudomonadota</taxon>
        <taxon>Alphaproteobacteria</taxon>
        <taxon>Sphingomonadales</taxon>
        <taxon>Erythrobacteraceae</taxon>
        <taxon>Erythrobacter/Porphyrobacter group</taxon>
        <taxon>Erythrobacter</taxon>
    </lineage>
</organism>
<dbReference type="EMBL" id="JAQQXQ010000004">
    <property type="protein sequence ID" value="MDC8754242.1"/>
    <property type="molecule type" value="Genomic_DNA"/>
</dbReference>
<keyword evidence="2 4" id="KW-0732">Signal</keyword>
<proteinExistence type="inferred from homology"/>
<gene>
    <name evidence="5" type="ORF">OIK40_06250</name>
</gene>
<evidence type="ECO:0000313" key="5">
    <source>
        <dbReference type="EMBL" id="MDC8754242.1"/>
    </source>
</evidence>
<comment type="similarity">
    <text evidence="1">Belongs to the TrbG/VirB9 family.</text>
</comment>
<dbReference type="Pfam" id="PF03524">
    <property type="entry name" value="CagX"/>
    <property type="match status" value="1"/>
</dbReference>
<feature type="signal peptide" evidence="4">
    <location>
        <begin position="1"/>
        <end position="24"/>
    </location>
</feature>
<accession>A0ABT5JRP6</accession>
<evidence type="ECO:0000256" key="3">
    <source>
        <dbReference type="SAM" id="MobiDB-lite"/>
    </source>
</evidence>
<evidence type="ECO:0000256" key="4">
    <source>
        <dbReference type="SAM" id="SignalP"/>
    </source>
</evidence>
<evidence type="ECO:0000256" key="1">
    <source>
        <dbReference type="ARBA" id="ARBA00006135"/>
    </source>
</evidence>
<dbReference type="InterPro" id="IPR010258">
    <property type="entry name" value="Conjugal_tfr_TrbG/VirB9/CagX"/>
</dbReference>
<dbReference type="RefSeq" id="WP_273677088.1">
    <property type="nucleotide sequence ID" value="NZ_JAQQXQ010000004.1"/>
</dbReference>
<sequence length="273" mass="29137">MTRAGIFRLTLAPLVLACAFPALADDPRLKTLVFDEAAVVRIDGKVLVQTTIKFGPDEVIENVAIGDSTAWQVQPNKAQDILFVKPLEPSARTNMTVVTDKRTYLFDLVASPKNAPLYVLKFRYPDLERAAEEARLAAEAAAEVEAARLAASPLERDAANDPYAVADPANLNFEWASAGTRELLPERAYDDGSAVFLTWPAGTAIPAILVTNEAGDEGPVNFTVRGDTVVVDGVPPQIILRSGRDTATLTNTGPSPVSARSAGLSAPRKKGAK</sequence>
<keyword evidence="6" id="KW-1185">Reference proteome</keyword>
<evidence type="ECO:0000313" key="6">
    <source>
        <dbReference type="Proteomes" id="UP001216558"/>
    </source>
</evidence>
<dbReference type="CDD" id="cd06911">
    <property type="entry name" value="VirB9_CagX_TrbG"/>
    <property type="match status" value="1"/>
</dbReference>
<feature type="region of interest" description="Disordered" evidence="3">
    <location>
        <begin position="244"/>
        <end position="273"/>
    </location>
</feature>
<name>A0ABT5JRP6_9SPHN</name>
<dbReference type="Gene3D" id="2.60.40.2500">
    <property type="match status" value="1"/>
</dbReference>
<feature type="compositionally biased region" description="Polar residues" evidence="3">
    <location>
        <begin position="245"/>
        <end position="255"/>
    </location>
</feature>
<dbReference type="Proteomes" id="UP001216558">
    <property type="component" value="Unassembled WGS sequence"/>
</dbReference>
<comment type="caution">
    <text evidence="5">The sequence shown here is derived from an EMBL/GenBank/DDBJ whole genome shotgun (WGS) entry which is preliminary data.</text>
</comment>